<protein>
    <submittedName>
        <fullName evidence="3">DUF4062 domain-containing protein</fullName>
    </submittedName>
</protein>
<evidence type="ECO:0000313" key="3">
    <source>
        <dbReference type="EMBL" id="MEY1662430.1"/>
    </source>
</evidence>
<dbReference type="Proteomes" id="UP001562065">
    <property type="component" value="Unassembled WGS sequence"/>
</dbReference>
<keyword evidence="4" id="KW-1185">Reference proteome</keyword>
<name>A0ABV4AL63_9GAMM</name>
<feature type="domain" description="DUF4062" evidence="2">
    <location>
        <begin position="8"/>
        <end position="89"/>
    </location>
</feature>
<evidence type="ECO:0000259" key="2">
    <source>
        <dbReference type="Pfam" id="PF13271"/>
    </source>
</evidence>
<accession>A0ABV4AL63</accession>
<dbReference type="Pfam" id="PF13271">
    <property type="entry name" value="DUF4062"/>
    <property type="match status" value="1"/>
</dbReference>
<feature type="coiled-coil region" evidence="1">
    <location>
        <begin position="172"/>
        <end position="199"/>
    </location>
</feature>
<evidence type="ECO:0000313" key="4">
    <source>
        <dbReference type="Proteomes" id="UP001562065"/>
    </source>
</evidence>
<gene>
    <name evidence="3" type="ORF">AB5I84_09760</name>
</gene>
<dbReference type="SUPFAM" id="SSF52200">
    <property type="entry name" value="Toll/Interleukin receptor TIR domain"/>
    <property type="match status" value="1"/>
</dbReference>
<proteinExistence type="predicted"/>
<keyword evidence="1" id="KW-0175">Coiled coil</keyword>
<organism evidence="3 4">
    <name type="scientific">Isoalcanivorax beigongshangi</name>
    <dbReference type="NCBI Taxonomy" id="3238810"/>
    <lineage>
        <taxon>Bacteria</taxon>
        <taxon>Pseudomonadati</taxon>
        <taxon>Pseudomonadota</taxon>
        <taxon>Gammaproteobacteria</taxon>
        <taxon>Oceanospirillales</taxon>
        <taxon>Alcanivoracaceae</taxon>
        <taxon>Isoalcanivorax</taxon>
    </lineage>
</organism>
<reference evidence="3 4" key="1">
    <citation type="submission" date="2024-07" db="EMBL/GenBank/DDBJ databases">
        <authorList>
            <person name="Ren Q."/>
        </authorList>
    </citation>
    <scope>NUCLEOTIDE SEQUENCE [LARGE SCALE GENOMIC DNA]</scope>
    <source>
        <strain evidence="3 4">REN37</strain>
    </source>
</reference>
<dbReference type="EMBL" id="JBGCUO010000001">
    <property type="protein sequence ID" value="MEY1662430.1"/>
    <property type="molecule type" value="Genomic_DNA"/>
</dbReference>
<sequence>MTSERKYQVFISATYDDLQSERQALLSVLLSRGLIPVGMELSPGDSDSQWRTIQRLISESDYYLVLVGGRYGTLSPIGLSYTHREFVYALTKGKPILALLLEDVDQLPPARREATREGEARLQDFRSALARQCLVGQWHNARDLLDAARFGMAKLIAQYPSAGWVRGDRASASVEDDERRALRAQIDALEREKEALLQGMRPSADGLARGQEQVVLHYHCDVYASGDCKRLRHHSRLSWDQILTTVGPVLLNDTRAAPVQEVLEERLQEGALTDVQQAHPSAHAVRNLTLGRDSLYMVLLHLRALGWVRKSPGASADPGTLWQLTPLGDQQLTALMVHTRG</sequence>
<dbReference type="InterPro" id="IPR035897">
    <property type="entry name" value="Toll_tir_struct_dom_sf"/>
</dbReference>
<dbReference type="InterPro" id="IPR025139">
    <property type="entry name" value="DUF4062"/>
</dbReference>
<dbReference type="RefSeq" id="WP_369455665.1">
    <property type="nucleotide sequence ID" value="NZ_JBGCUO010000001.1"/>
</dbReference>
<evidence type="ECO:0000256" key="1">
    <source>
        <dbReference type="SAM" id="Coils"/>
    </source>
</evidence>
<comment type="caution">
    <text evidence="3">The sequence shown here is derived from an EMBL/GenBank/DDBJ whole genome shotgun (WGS) entry which is preliminary data.</text>
</comment>